<dbReference type="PANTHER" id="PTHR42982:SF1">
    <property type="entry name" value="SEC-INDEPENDENT PROTEIN TRANSLOCASE PROTEIN TATA"/>
    <property type="match status" value="1"/>
</dbReference>
<keyword evidence="11" id="KW-1185">Reference proteome</keyword>
<comment type="function">
    <text evidence="9">Part of the twin-arginine translocation (Tat) system that transports large folded proteins containing a characteristic twin-arginine motif in their signal peptide across membranes. TatA could form the protein-conducting channel of the Tat system.</text>
</comment>
<gene>
    <name evidence="9" type="primary">tatA</name>
    <name evidence="10" type="ORF">A6A03_05415</name>
</gene>
<proteinExistence type="inferred from homology"/>
<keyword evidence="6 9" id="KW-1133">Transmembrane helix</keyword>
<name>A0A178LST2_9CHLR</name>
<evidence type="ECO:0000256" key="9">
    <source>
        <dbReference type="HAMAP-Rule" id="MF_00236"/>
    </source>
</evidence>
<comment type="caution">
    <text evidence="10">The sequence shown here is derived from an EMBL/GenBank/DDBJ whole genome shotgun (WGS) entry which is preliminary data.</text>
</comment>
<evidence type="ECO:0000256" key="6">
    <source>
        <dbReference type="ARBA" id="ARBA00022989"/>
    </source>
</evidence>
<dbReference type="Pfam" id="PF02416">
    <property type="entry name" value="TatA_B_E"/>
    <property type="match status" value="1"/>
</dbReference>
<feature type="transmembrane region" description="Helical" evidence="9">
    <location>
        <begin position="12"/>
        <end position="33"/>
    </location>
</feature>
<evidence type="ECO:0000256" key="5">
    <source>
        <dbReference type="ARBA" id="ARBA00022927"/>
    </source>
</evidence>
<dbReference type="Gene3D" id="1.20.5.3310">
    <property type="match status" value="1"/>
</dbReference>
<keyword evidence="7 9" id="KW-0811">Translocation</keyword>
<dbReference type="GO" id="GO:0033281">
    <property type="term" value="C:TAT protein transport complex"/>
    <property type="evidence" value="ECO:0007669"/>
    <property type="project" value="UniProtKB-UniRule"/>
</dbReference>
<keyword evidence="8 9" id="KW-0472">Membrane</keyword>
<dbReference type="GO" id="GO:0043953">
    <property type="term" value="P:protein transport by the Tat complex"/>
    <property type="evidence" value="ECO:0007669"/>
    <property type="project" value="UniProtKB-UniRule"/>
</dbReference>
<accession>A0A178LST2</accession>
<comment type="similarity">
    <text evidence="9">Belongs to the TatA/E family.</text>
</comment>
<sequence length="62" mass="6395">MIGGLGWGELLIILVIVIAIFGAGKLAGLGGALGSSIREFRKAVKGDEEPRNDAKTEGETKA</sequence>
<evidence type="ECO:0000256" key="3">
    <source>
        <dbReference type="ARBA" id="ARBA00022475"/>
    </source>
</evidence>
<protein>
    <recommendedName>
        <fullName evidence="9">Sec-independent protein translocase protein TatA</fullName>
    </recommendedName>
</protein>
<evidence type="ECO:0000256" key="7">
    <source>
        <dbReference type="ARBA" id="ARBA00023010"/>
    </source>
</evidence>
<dbReference type="PANTHER" id="PTHR42982">
    <property type="entry name" value="SEC-INDEPENDENT PROTEIN TRANSLOCASE PROTEIN TATA"/>
    <property type="match status" value="1"/>
</dbReference>
<keyword evidence="3 9" id="KW-1003">Cell membrane</keyword>
<keyword evidence="2 9" id="KW-0813">Transport</keyword>
<dbReference type="STRING" id="1707952.A6A03_05415"/>
<reference evidence="10 11" key="1">
    <citation type="submission" date="2016-04" db="EMBL/GenBank/DDBJ databases">
        <title>Chloroflexus islandicus sp. nov., a thermophilic filamentous anoxygenic phototrophic bacterium from geyser Strokkur (Iceland).</title>
        <authorList>
            <person name="Gaisin V.A."/>
            <person name="Kalashnikov A.M."/>
            <person name="Sukhacheva M.V."/>
            <person name="Grouzdev D.S."/>
            <person name="Ivanov T.M."/>
            <person name="Kuznetsov B."/>
            <person name="Gorlenko V.M."/>
        </authorList>
    </citation>
    <scope>NUCLEOTIDE SEQUENCE [LARGE SCALE GENOMIC DNA]</scope>
    <source>
        <strain evidence="11">isl-2</strain>
    </source>
</reference>
<comment type="subunit">
    <text evidence="9">Forms a complex with TatC.</text>
</comment>
<evidence type="ECO:0000313" key="10">
    <source>
        <dbReference type="EMBL" id="OAN37083.1"/>
    </source>
</evidence>
<dbReference type="Proteomes" id="UP000078287">
    <property type="component" value="Unassembled WGS sequence"/>
</dbReference>
<evidence type="ECO:0000256" key="2">
    <source>
        <dbReference type="ARBA" id="ARBA00022448"/>
    </source>
</evidence>
<dbReference type="HAMAP" id="MF_00236">
    <property type="entry name" value="TatA_E"/>
    <property type="match status" value="1"/>
</dbReference>
<dbReference type="InterPro" id="IPR006312">
    <property type="entry name" value="TatA/E"/>
</dbReference>
<keyword evidence="4 9" id="KW-0812">Transmembrane</keyword>
<organism evidence="10 11">
    <name type="scientific">Chloroflexus islandicus</name>
    <dbReference type="NCBI Taxonomy" id="1707952"/>
    <lineage>
        <taxon>Bacteria</taxon>
        <taxon>Bacillati</taxon>
        <taxon>Chloroflexota</taxon>
        <taxon>Chloroflexia</taxon>
        <taxon>Chloroflexales</taxon>
        <taxon>Chloroflexineae</taxon>
        <taxon>Chloroflexaceae</taxon>
        <taxon>Chloroflexus</taxon>
    </lineage>
</organism>
<dbReference type="AlphaFoldDB" id="A0A178LST2"/>
<keyword evidence="5 9" id="KW-0653">Protein transport</keyword>
<dbReference type="GO" id="GO:0008320">
    <property type="term" value="F:protein transmembrane transporter activity"/>
    <property type="evidence" value="ECO:0007669"/>
    <property type="project" value="UniProtKB-UniRule"/>
</dbReference>
<dbReference type="InterPro" id="IPR003369">
    <property type="entry name" value="TatA/B/E"/>
</dbReference>
<evidence type="ECO:0000256" key="4">
    <source>
        <dbReference type="ARBA" id="ARBA00022692"/>
    </source>
</evidence>
<dbReference type="NCBIfam" id="TIGR01411">
    <property type="entry name" value="tatAE"/>
    <property type="match status" value="1"/>
</dbReference>
<dbReference type="RefSeq" id="WP_066791399.1">
    <property type="nucleotide sequence ID" value="NZ_LWQS01000114.1"/>
</dbReference>
<comment type="subcellular location">
    <subcellularLocation>
        <location evidence="1 9">Cell membrane</location>
        <topology evidence="1 9">Single-pass membrane protein</topology>
    </subcellularLocation>
</comment>
<evidence type="ECO:0000313" key="11">
    <source>
        <dbReference type="Proteomes" id="UP000078287"/>
    </source>
</evidence>
<dbReference type="EMBL" id="LWQS01000114">
    <property type="protein sequence ID" value="OAN37083.1"/>
    <property type="molecule type" value="Genomic_DNA"/>
</dbReference>
<evidence type="ECO:0000256" key="8">
    <source>
        <dbReference type="ARBA" id="ARBA00023136"/>
    </source>
</evidence>
<evidence type="ECO:0000256" key="1">
    <source>
        <dbReference type="ARBA" id="ARBA00004162"/>
    </source>
</evidence>